<accession>A0A9N9KI51</accession>
<evidence type="ECO:0000256" key="1">
    <source>
        <dbReference type="SAM" id="MobiDB-lite"/>
    </source>
</evidence>
<dbReference type="EMBL" id="CAJVQA010072548">
    <property type="protein sequence ID" value="CAG8834095.1"/>
    <property type="molecule type" value="Genomic_DNA"/>
</dbReference>
<organism evidence="2 3">
    <name type="scientific">Cetraspora pellucida</name>
    <dbReference type="NCBI Taxonomy" id="1433469"/>
    <lineage>
        <taxon>Eukaryota</taxon>
        <taxon>Fungi</taxon>
        <taxon>Fungi incertae sedis</taxon>
        <taxon>Mucoromycota</taxon>
        <taxon>Glomeromycotina</taxon>
        <taxon>Glomeromycetes</taxon>
        <taxon>Diversisporales</taxon>
        <taxon>Gigasporaceae</taxon>
        <taxon>Cetraspora</taxon>
    </lineage>
</organism>
<sequence>ELPSPLDSLLTETDPRSRSFRHNIRMYNSALAFTSIGAKIDPEVTGTSGIYTFRIHGEMYHRIGTLLPDIETQPQFAQIYIFDTDNELQNRLNIMPRLDSTILIELQQMLHDINPYVNVFQQAANLLRHDQSLELKLIITDNRTKDLRRYNAPNASEVAIIMVGNAQGAEQLNRDIVLHTREGGLQRISELHCSYAPLHYVLMFPRGEDGWHPDIPISDTSNIQDEEESDINNEDEE</sequence>
<protein>
    <submittedName>
        <fullName evidence="2">22761_t:CDS:1</fullName>
    </submittedName>
</protein>
<feature type="non-terminal residue" evidence="2">
    <location>
        <position position="1"/>
    </location>
</feature>
<dbReference type="Proteomes" id="UP000789759">
    <property type="component" value="Unassembled WGS sequence"/>
</dbReference>
<comment type="caution">
    <text evidence="2">The sequence shown here is derived from an EMBL/GenBank/DDBJ whole genome shotgun (WGS) entry which is preliminary data.</text>
</comment>
<name>A0A9N9KI51_9GLOM</name>
<proteinExistence type="predicted"/>
<feature type="compositionally biased region" description="Acidic residues" evidence="1">
    <location>
        <begin position="224"/>
        <end position="237"/>
    </location>
</feature>
<feature type="non-terminal residue" evidence="2">
    <location>
        <position position="237"/>
    </location>
</feature>
<feature type="region of interest" description="Disordered" evidence="1">
    <location>
        <begin position="213"/>
        <end position="237"/>
    </location>
</feature>
<dbReference type="OrthoDB" id="1748060at2759"/>
<keyword evidence="3" id="KW-1185">Reference proteome</keyword>
<evidence type="ECO:0000313" key="3">
    <source>
        <dbReference type="Proteomes" id="UP000789759"/>
    </source>
</evidence>
<reference evidence="2" key="1">
    <citation type="submission" date="2021-06" db="EMBL/GenBank/DDBJ databases">
        <authorList>
            <person name="Kallberg Y."/>
            <person name="Tangrot J."/>
            <person name="Rosling A."/>
        </authorList>
    </citation>
    <scope>NUCLEOTIDE SEQUENCE</scope>
    <source>
        <strain evidence="2">FL966</strain>
    </source>
</reference>
<dbReference type="PANTHER" id="PTHR45786">
    <property type="entry name" value="DNA BINDING PROTEIN-LIKE"/>
    <property type="match status" value="1"/>
</dbReference>
<gene>
    <name evidence="2" type="ORF">CPELLU_LOCUS21062</name>
</gene>
<evidence type="ECO:0000313" key="2">
    <source>
        <dbReference type="EMBL" id="CAG8834095.1"/>
    </source>
</evidence>
<dbReference type="PANTHER" id="PTHR45786:SF74">
    <property type="entry name" value="ATP-DEPENDENT DNA HELICASE"/>
    <property type="match status" value="1"/>
</dbReference>
<dbReference type="AlphaFoldDB" id="A0A9N9KI51"/>